<evidence type="ECO:0000313" key="3">
    <source>
        <dbReference type="Proteomes" id="UP000266385"/>
    </source>
</evidence>
<dbReference type="Proteomes" id="UP000266385">
    <property type="component" value="Unassembled WGS sequence"/>
</dbReference>
<gene>
    <name evidence="2" type="ORF">D1223_00750</name>
</gene>
<dbReference type="InterPro" id="IPR023210">
    <property type="entry name" value="NADP_OxRdtase_dom"/>
</dbReference>
<proteinExistence type="predicted"/>
<dbReference type="InterPro" id="IPR053135">
    <property type="entry name" value="AKR2_Oxidoreductase"/>
</dbReference>
<dbReference type="CDD" id="cd19086">
    <property type="entry name" value="AKR_AKR11C1"/>
    <property type="match status" value="1"/>
</dbReference>
<evidence type="ECO:0000313" key="2">
    <source>
        <dbReference type="EMBL" id="RIJ32422.1"/>
    </source>
</evidence>
<feature type="domain" description="NADP-dependent oxidoreductase" evidence="1">
    <location>
        <begin position="15"/>
        <end position="310"/>
    </location>
</feature>
<dbReference type="PANTHER" id="PTHR43312">
    <property type="entry name" value="D-THREO-ALDOSE 1-DEHYDROGENASE"/>
    <property type="match status" value="1"/>
</dbReference>
<dbReference type="Gene3D" id="3.20.20.100">
    <property type="entry name" value="NADP-dependent oxidoreductase domain"/>
    <property type="match status" value="1"/>
</dbReference>
<keyword evidence="3" id="KW-1185">Reference proteome</keyword>
<dbReference type="AlphaFoldDB" id="A0A399RRD3"/>
<evidence type="ECO:0000259" key="1">
    <source>
        <dbReference type="Pfam" id="PF00248"/>
    </source>
</evidence>
<dbReference type="RefSeq" id="WP_119374503.1">
    <property type="nucleotide sequence ID" value="NZ_QWFX01000005.1"/>
</dbReference>
<sequence>MKTRRLGKSGLKVTEIGLGCWQLGGDFGPIEDERAQAVLQAAREGGINFYDTADVYGDGRSERFVGAHLKPGELVATKVGRSPDLYPDGYTQARVRDHVLSSIERLGGEQLDLIQLHCVPPEMLARGEIFDWMRSLQQEGLCRAWGASVETMEEAHTCLKQPGIASLQIIFNVFRQEAATQLLDAASEADVGVIVRVPLASGLLSGKFARETEFAETDHRHFNRDGSAFSVGETFAGIPFEAGIGLVEEMSALKPEGWSMAQFALRWILDFDAVSTVIAGASKPSQVHANIAAANLPPLSADTHEQLADFYARRVKNLVQVPV</sequence>
<name>A0A399RRD3_9PROT</name>
<dbReference type="Pfam" id="PF00248">
    <property type="entry name" value="Aldo_ket_red"/>
    <property type="match status" value="1"/>
</dbReference>
<dbReference type="OrthoDB" id="9803483at2"/>
<comment type="caution">
    <text evidence="2">The sequence shown here is derived from an EMBL/GenBank/DDBJ whole genome shotgun (WGS) entry which is preliminary data.</text>
</comment>
<reference evidence="2 3" key="1">
    <citation type="submission" date="2018-08" db="EMBL/GenBank/DDBJ databases">
        <title>Henriciella mobilis sp. nov., isolated from seawater.</title>
        <authorList>
            <person name="Cheng H."/>
            <person name="Wu Y.-H."/>
            <person name="Xu X.-W."/>
            <person name="Guo L.-L."/>
        </authorList>
    </citation>
    <scope>NUCLEOTIDE SEQUENCE [LARGE SCALE GENOMIC DNA]</scope>
    <source>
        <strain evidence="2 3">JN25</strain>
    </source>
</reference>
<accession>A0A399RRD3</accession>
<dbReference type="EMBL" id="QWFX01000005">
    <property type="protein sequence ID" value="RIJ32422.1"/>
    <property type="molecule type" value="Genomic_DNA"/>
</dbReference>
<protein>
    <submittedName>
        <fullName evidence="2">Aldo/keto reductase</fullName>
    </submittedName>
</protein>
<dbReference type="SUPFAM" id="SSF51430">
    <property type="entry name" value="NAD(P)-linked oxidoreductase"/>
    <property type="match status" value="1"/>
</dbReference>
<organism evidence="2 3">
    <name type="scientific">Henriciella mobilis</name>
    <dbReference type="NCBI Taxonomy" id="2305467"/>
    <lineage>
        <taxon>Bacteria</taxon>
        <taxon>Pseudomonadati</taxon>
        <taxon>Pseudomonadota</taxon>
        <taxon>Alphaproteobacteria</taxon>
        <taxon>Hyphomonadales</taxon>
        <taxon>Hyphomonadaceae</taxon>
        <taxon>Henriciella</taxon>
    </lineage>
</organism>
<dbReference type="PANTHER" id="PTHR43312:SF1">
    <property type="entry name" value="NADP-DEPENDENT OXIDOREDUCTASE DOMAIN-CONTAINING PROTEIN"/>
    <property type="match status" value="1"/>
</dbReference>
<dbReference type="InterPro" id="IPR036812">
    <property type="entry name" value="NAD(P)_OxRdtase_dom_sf"/>
</dbReference>